<accession>A0A9P9FH48</accession>
<name>A0A9P9FH48_9HYPO</name>
<dbReference type="InterPro" id="IPR010828">
    <property type="entry name" value="Atf2/Sli1-like"/>
</dbReference>
<evidence type="ECO:0000313" key="1">
    <source>
        <dbReference type="EMBL" id="KAH7161991.1"/>
    </source>
</evidence>
<dbReference type="Pfam" id="PF07247">
    <property type="entry name" value="AATase"/>
    <property type="match status" value="2"/>
</dbReference>
<dbReference type="PANTHER" id="PTHR28037">
    <property type="entry name" value="ALCOHOL O-ACETYLTRANSFERASE 1-RELATED"/>
    <property type="match status" value="1"/>
</dbReference>
<gene>
    <name evidence="1" type="ORF">B0J13DRAFT_591384</name>
</gene>
<dbReference type="InterPro" id="IPR052058">
    <property type="entry name" value="Alcohol_O-acetyltransferase"/>
</dbReference>
<sequence length="513" mass="57717">MASKTEKPMAAAYCTVVRPTNYLDRMFYIQHRVGAQSNIILSAHYASASDSGLKSLPREAVYSAVRSVVTEYPELSIIGLVQPLDSKGHQGLRLAALHEIDLETCVEFRDDDEPKATPEALECLHNEWDWTDEQFNPRQPWWKVVVLGGQEVVFVYHHIVCDGRFSQTFQRQLLAGLNSFDEHRDPVSRIIKIDPEAVRLEPEMEKFWVSTVSVFRVIHVFLTSMLVRLFWGGRLLFTDLPRAKPHGKSALIEALPEERTKTRIATLRISSARMRRIISACRERKANFAPLLLCMMLCTLACDYYPRAKVGISNCALDLRSLYPRGTESPRSAQLLQQAGGHRKFIWLERCRRIFHHQSWTQNDDGKVNAPKVDVDAAWQLVQEYRSALSKGFQADPSPHLVTLKAGNNVSGDLEEMMKSYFPVLGTHLNNSIQLSNLGVFATETSSGTWKIDDVNFSAATVNGNLSYNISLNVVGVEGGDTVVNASYEDGVLAEDMVYAILETTLERIDAIL</sequence>
<organism evidence="1 2">
    <name type="scientific">Dactylonectria estremocensis</name>
    <dbReference type="NCBI Taxonomy" id="1079267"/>
    <lineage>
        <taxon>Eukaryota</taxon>
        <taxon>Fungi</taxon>
        <taxon>Dikarya</taxon>
        <taxon>Ascomycota</taxon>
        <taxon>Pezizomycotina</taxon>
        <taxon>Sordariomycetes</taxon>
        <taxon>Hypocreomycetidae</taxon>
        <taxon>Hypocreales</taxon>
        <taxon>Nectriaceae</taxon>
        <taxon>Dactylonectria</taxon>
    </lineage>
</organism>
<reference evidence="1" key="1">
    <citation type="journal article" date="2021" name="Nat. Commun.">
        <title>Genetic determinants of endophytism in the Arabidopsis root mycobiome.</title>
        <authorList>
            <person name="Mesny F."/>
            <person name="Miyauchi S."/>
            <person name="Thiergart T."/>
            <person name="Pickel B."/>
            <person name="Atanasova L."/>
            <person name="Karlsson M."/>
            <person name="Huettel B."/>
            <person name="Barry K.W."/>
            <person name="Haridas S."/>
            <person name="Chen C."/>
            <person name="Bauer D."/>
            <person name="Andreopoulos W."/>
            <person name="Pangilinan J."/>
            <person name="LaButti K."/>
            <person name="Riley R."/>
            <person name="Lipzen A."/>
            <person name="Clum A."/>
            <person name="Drula E."/>
            <person name="Henrissat B."/>
            <person name="Kohler A."/>
            <person name="Grigoriev I.V."/>
            <person name="Martin F.M."/>
            <person name="Hacquard S."/>
        </authorList>
    </citation>
    <scope>NUCLEOTIDE SEQUENCE</scope>
    <source>
        <strain evidence="1">MPI-CAGE-AT-0021</strain>
    </source>
</reference>
<dbReference type="EMBL" id="JAGMUU010000001">
    <property type="protein sequence ID" value="KAH7161991.1"/>
    <property type="molecule type" value="Genomic_DNA"/>
</dbReference>
<dbReference type="Proteomes" id="UP000717696">
    <property type="component" value="Unassembled WGS sequence"/>
</dbReference>
<protein>
    <submittedName>
        <fullName evidence="1">Alcohol acetyltransferase</fullName>
    </submittedName>
</protein>
<evidence type="ECO:0000313" key="2">
    <source>
        <dbReference type="Proteomes" id="UP000717696"/>
    </source>
</evidence>
<dbReference type="AlphaFoldDB" id="A0A9P9FH48"/>
<dbReference type="OrthoDB" id="2150604at2759"/>
<dbReference type="PANTHER" id="PTHR28037:SF1">
    <property type="entry name" value="ALCOHOL O-ACETYLTRANSFERASE 1-RELATED"/>
    <property type="match status" value="1"/>
</dbReference>
<comment type="caution">
    <text evidence="1">The sequence shown here is derived from an EMBL/GenBank/DDBJ whole genome shotgun (WGS) entry which is preliminary data.</text>
</comment>
<proteinExistence type="predicted"/>
<keyword evidence="2" id="KW-1185">Reference proteome</keyword>